<dbReference type="GO" id="GO:0008017">
    <property type="term" value="F:microtubule binding"/>
    <property type="evidence" value="ECO:0007669"/>
    <property type="project" value="TreeGrafter"/>
</dbReference>
<dbReference type="OrthoDB" id="5061070at2759"/>
<dbReference type="AlphaFoldDB" id="A0A8H5CD53"/>
<feature type="compositionally biased region" description="Polar residues" evidence="1">
    <location>
        <begin position="585"/>
        <end position="597"/>
    </location>
</feature>
<reference evidence="4 5" key="1">
    <citation type="journal article" date="2020" name="ISME J.">
        <title>Uncovering the hidden diversity of litter-decomposition mechanisms in mushroom-forming fungi.</title>
        <authorList>
            <person name="Floudas D."/>
            <person name="Bentzer J."/>
            <person name="Ahren D."/>
            <person name="Johansson T."/>
            <person name="Persson P."/>
            <person name="Tunlid A."/>
        </authorList>
    </citation>
    <scope>NUCLEOTIDE SEQUENCE [LARGE SCALE GENOMIC DNA]</scope>
    <source>
        <strain evidence="4 5">CBS 291.85</strain>
    </source>
</reference>
<feature type="compositionally biased region" description="Polar residues" evidence="1">
    <location>
        <begin position="626"/>
        <end position="636"/>
    </location>
</feature>
<dbReference type="GO" id="GO:0031623">
    <property type="term" value="P:receptor internalization"/>
    <property type="evidence" value="ECO:0007669"/>
    <property type="project" value="TreeGrafter"/>
</dbReference>
<evidence type="ECO:0000256" key="1">
    <source>
        <dbReference type="SAM" id="MobiDB-lite"/>
    </source>
</evidence>
<dbReference type="SMART" id="SM00053">
    <property type="entry name" value="DYNc"/>
    <property type="match status" value="1"/>
</dbReference>
<dbReference type="GO" id="GO:0005525">
    <property type="term" value="F:GTP binding"/>
    <property type="evidence" value="ECO:0007669"/>
    <property type="project" value="InterPro"/>
</dbReference>
<feature type="compositionally biased region" description="Polar residues" evidence="1">
    <location>
        <begin position="687"/>
        <end position="697"/>
    </location>
</feature>
<evidence type="ECO:0000259" key="2">
    <source>
        <dbReference type="PROSITE" id="PS51388"/>
    </source>
</evidence>
<dbReference type="InterPro" id="IPR001401">
    <property type="entry name" value="Dynamin_GTPase"/>
</dbReference>
<accession>A0A8H5CD53</accession>
<dbReference type="Gene3D" id="1.20.120.1240">
    <property type="entry name" value="Dynamin, middle domain"/>
    <property type="match status" value="1"/>
</dbReference>
<feature type="domain" description="GED" evidence="2">
    <location>
        <begin position="736"/>
        <end position="808"/>
    </location>
</feature>
<dbReference type="InterPro" id="IPR027417">
    <property type="entry name" value="P-loop_NTPase"/>
</dbReference>
<protein>
    <submittedName>
        <fullName evidence="4">Uncharacterized protein</fullName>
    </submittedName>
</protein>
<dbReference type="GO" id="GO:0005874">
    <property type="term" value="C:microtubule"/>
    <property type="evidence" value="ECO:0007669"/>
    <property type="project" value="TreeGrafter"/>
</dbReference>
<dbReference type="PROSITE" id="PS51388">
    <property type="entry name" value="GED"/>
    <property type="match status" value="1"/>
</dbReference>
<feature type="compositionally biased region" description="Polar residues" evidence="1">
    <location>
        <begin position="667"/>
        <end position="677"/>
    </location>
</feature>
<dbReference type="EMBL" id="JAACJM010000189">
    <property type="protein sequence ID" value="KAF5339054.1"/>
    <property type="molecule type" value="Genomic_DNA"/>
</dbReference>
<dbReference type="InterPro" id="IPR003130">
    <property type="entry name" value="GED"/>
</dbReference>
<dbReference type="SUPFAM" id="SSF52540">
    <property type="entry name" value="P-loop containing nucleoside triphosphate hydrolases"/>
    <property type="match status" value="1"/>
</dbReference>
<feature type="domain" description="Dynamin-type G" evidence="3">
    <location>
        <begin position="32"/>
        <end position="359"/>
    </location>
</feature>
<dbReference type="PRINTS" id="PR00195">
    <property type="entry name" value="DYNAMIN"/>
</dbReference>
<dbReference type="Gene3D" id="3.40.50.300">
    <property type="entry name" value="P-loop containing nucleotide triphosphate hydrolases"/>
    <property type="match status" value="1"/>
</dbReference>
<comment type="caution">
    <text evidence="4">The sequence shown here is derived from an EMBL/GenBank/DDBJ whole genome shotgun (WGS) entry which is preliminary data.</text>
</comment>
<organism evidence="4 5">
    <name type="scientific">Tetrapyrgos nigripes</name>
    <dbReference type="NCBI Taxonomy" id="182062"/>
    <lineage>
        <taxon>Eukaryota</taxon>
        <taxon>Fungi</taxon>
        <taxon>Dikarya</taxon>
        <taxon>Basidiomycota</taxon>
        <taxon>Agaricomycotina</taxon>
        <taxon>Agaricomycetes</taxon>
        <taxon>Agaricomycetidae</taxon>
        <taxon>Agaricales</taxon>
        <taxon>Marasmiineae</taxon>
        <taxon>Marasmiaceae</taxon>
        <taxon>Tetrapyrgos</taxon>
    </lineage>
</organism>
<dbReference type="GO" id="GO:0003924">
    <property type="term" value="F:GTPase activity"/>
    <property type="evidence" value="ECO:0007669"/>
    <property type="project" value="InterPro"/>
</dbReference>
<evidence type="ECO:0000313" key="5">
    <source>
        <dbReference type="Proteomes" id="UP000559256"/>
    </source>
</evidence>
<dbReference type="InterPro" id="IPR022812">
    <property type="entry name" value="Dynamin"/>
</dbReference>
<sequence length="808" mass="89041">MPSEISSTQYATRRKELLALVNQLRAVGAQSDLDLPRITVIGNQSAGKSSVVEAISGIKVPRDAGTCTRCPMECRLSSSSSPWSCRIFIRREYDKFGKPLDDVSETSFGNIITDKTKVEPMLRRAQVSVLNPEVPVARILSSTFDELKEWSEKSLETVPFSRNVIIVDLEGPGLTDLAFIDLPGLIQNAEADIVKLVEEMVSSHIKGNCLILVALPMTGRHSISVSVLLVFTLAQMTLKHQKALRLARLEDPDGRRTIGVLTKPDMLGVGSTKALSLWLDVIEGRSRHQLTHGYYCTRQPDDAERSNPATAAKARETEIAFFRNTLPWSKSSHTDRFGTDNLTNNLSRLLVRIIDDSLWKRKPATHMLNLISAFAGQVQQYVKGGVHLTQLIHEHRDAYKDLKIAIRRTAPNFVPCLPKESRPAFPNCLEEEEDDLDGLTMSNEKRAFNLADMRLHISNSITRELPNNTTWPSAAEKCFSSVEKATMRLLLKMIDENFGRFDMLRANIRSLVYELVAKHRSSCQLFLDTALEAEVTPYTQNTPYLATGTDKWLSKYKSIRAEESVESGKTTSVDGVSVRPAIQKPTPQVKQNGTQVNGTAPSTPPTPAGFGTPIPFPFRKPDGTDSAKTSATTSQGASPFAPSSKDSSAAKAPSAIPNGVPAFDFSKPSTGGSSQTVPFWERPVATPPSSQSLASDVPTQLNSAGITLGNVTPANCGLRTFPRRCKLHATDEYETELQVMAEVRGYFQVAYKRIIDNIPSFIDLRFVKALSKELQPFLITKFGLGNSSASERCAQYLAEDPVVVERRA</sequence>
<proteinExistence type="predicted"/>
<evidence type="ECO:0000259" key="3">
    <source>
        <dbReference type="PROSITE" id="PS51718"/>
    </source>
</evidence>
<keyword evidence="5" id="KW-1185">Reference proteome</keyword>
<gene>
    <name evidence="4" type="ORF">D9758_014124</name>
</gene>
<dbReference type="CDD" id="cd08771">
    <property type="entry name" value="DLP_1"/>
    <property type="match status" value="1"/>
</dbReference>
<dbReference type="GO" id="GO:0005886">
    <property type="term" value="C:plasma membrane"/>
    <property type="evidence" value="ECO:0007669"/>
    <property type="project" value="TreeGrafter"/>
</dbReference>
<name>A0A8H5CD53_9AGAR</name>
<feature type="compositionally biased region" description="Low complexity" evidence="1">
    <location>
        <begin position="637"/>
        <end position="655"/>
    </location>
</feature>
<feature type="region of interest" description="Disordered" evidence="1">
    <location>
        <begin position="563"/>
        <end position="697"/>
    </location>
</feature>
<dbReference type="InterPro" id="IPR030381">
    <property type="entry name" value="G_DYNAMIN_dom"/>
</dbReference>
<dbReference type="PANTHER" id="PTHR11566:SF131">
    <property type="entry name" value="GTPASE, PUTATIVE (AFU_ORTHOLOGUE AFUA_6G07630)-RELATED"/>
    <property type="match status" value="1"/>
</dbReference>
<dbReference type="PANTHER" id="PTHR11566">
    <property type="entry name" value="DYNAMIN"/>
    <property type="match status" value="1"/>
</dbReference>
<dbReference type="PROSITE" id="PS51718">
    <property type="entry name" value="G_DYNAMIN_2"/>
    <property type="match status" value="1"/>
</dbReference>
<evidence type="ECO:0000313" key="4">
    <source>
        <dbReference type="EMBL" id="KAF5339054.1"/>
    </source>
</evidence>
<dbReference type="InterPro" id="IPR020850">
    <property type="entry name" value="GED_dom"/>
</dbReference>
<dbReference type="Pfam" id="PF00350">
    <property type="entry name" value="Dynamin_N"/>
    <property type="match status" value="1"/>
</dbReference>
<dbReference type="Proteomes" id="UP000559256">
    <property type="component" value="Unassembled WGS sequence"/>
</dbReference>
<dbReference type="InterPro" id="IPR045063">
    <property type="entry name" value="Dynamin_N"/>
</dbReference>
<dbReference type="GO" id="GO:0005737">
    <property type="term" value="C:cytoplasm"/>
    <property type="evidence" value="ECO:0007669"/>
    <property type="project" value="TreeGrafter"/>
</dbReference>
<dbReference type="Pfam" id="PF02212">
    <property type="entry name" value="GED"/>
    <property type="match status" value="1"/>
</dbReference>